<sequence length="327" mass="35104">MRKRGFTLVELLVVIAIIGVLIALLLPAVQQAREAARRMSCSNNLKQLGLSLHNYHDTHSTFPPSSIAGNGNLGAHGPTAWVCLLPYIEQDAFLDQIRTASNNYQMTFWLGSGGSGPLRNVIKDIAIDGYWCPSSPLPRFLATGPSGDQVQVQQPDYILIAGSDNHITTDFAAYNSSSVSDGGVFRNFVGTSFRDITDGTSNTICISEQSGFTTDGTNKSYDGRGNPESGWYMGAKISARPTGTDDSWGTDDRCWNITTVRQGIGTKIIGGNWAKSYACNTPIQSAHPGGALAILSDASVRFLPETLDIDVGKNLADRDDGNVVQVP</sequence>
<dbReference type="AlphaFoldDB" id="A0A7V8V773"/>
<keyword evidence="3" id="KW-1185">Reference proteome</keyword>
<gene>
    <name evidence="2" type="ORF">HOV93_34230</name>
</gene>
<dbReference type="PANTHER" id="PTHR30093:SF2">
    <property type="entry name" value="TYPE II SECRETION SYSTEM PROTEIN H"/>
    <property type="match status" value="1"/>
</dbReference>
<feature type="domain" description="DUF1559" evidence="1">
    <location>
        <begin position="30"/>
        <end position="308"/>
    </location>
</feature>
<comment type="caution">
    <text evidence="2">The sequence shown here is derived from an EMBL/GenBank/DDBJ whole genome shotgun (WGS) entry which is preliminary data.</text>
</comment>
<evidence type="ECO:0000313" key="2">
    <source>
        <dbReference type="EMBL" id="MBA2116234.1"/>
    </source>
</evidence>
<dbReference type="PANTHER" id="PTHR30093">
    <property type="entry name" value="GENERAL SECRETION PATHWAY PROTEIN G"/>
    <property type="match status" value="1"/>
</dbReference>
<dbReference type="InterPro" id="IPR011453">
    <property type="entry name" value="DUF1559"/>
</dbReference>
<dbReference type="Pfam" id="PF07596">
    <property type="entry name" value="SBP_bac_10"/>
    <property type="match status" value="1"/>
</dbReference>
<proteinExistence type="predicted"/>
<dbReference type="Gene3D" id="3.30.700.10">
    <property type="entry name" value="Glycoprotein, Type 4 Pilin"/>
    <property type="match status" value="1"/>
</dbReference>
<dbReference type="Pfam" id="PF07963">
    <property type="entry name" value="N_methyl"/>
    <property type="match status" value="1"/>
</dbReference>
<dbReference type="RefSeq" id="WP_207397652.1">
    <property type="nucleotide sequence ID" value="NZ_JABRWO010000009.1"/>
</dbReference>
<dbReference type="EMBL" id="JABRWO010000009">
    <property type="protein sequence ID" value="MBA2116234.1"/>
    <property type="molecule type" value="Genomic_DNA"/>
</dbReference>
<accession>A0A7V8V773</accession>
<dbReference type="PROSITE" id="PS00409">
    <property type="entry name" value="PROKAR_NTER_METHYL"/>
    <property type="match status" value="1"/>
</dbReference>
<dbReference type="InterPro" id="IPR012902">
    <property type="entry name" value="N_methyl_site"/>
</dbReference>
<dbReference type="SUPFAM" id="SSF54523">
    <property type="entry name" value="Pili subunits"/>
    <property type="match status" value="1"/>
</dbReference>
<reference evidence="2 3" key="1">
    <citation type="submission" date="2020-05" db="EMBL/GenBank/DDBJ databases">
        <title>Bremerella alba sp. nov., a novel planctomycete isolated from the surface of the macroalga Fucus spiralis.</title>
        <authorList>
            <person name="Godinho O."/>
            <person name="Botelho R."/>
            <person name="Albuquerque L."/>
            <person name="Wiegand S."/>
            <person name="Da Costa M.S."/>
            <person name="Lobo-Da-Cunha A."/>
            <person name="Jogler C."/>
            <person name="Lage O.M."/>
        </authorList>
    </citation>
    <scope>NUCLEOTIDE SEQUENCE [LARGE SCALE GENOMIC DNA]</scope>
    <source>
        <strain evidence="2 3">FF15</strain>
    </source>
</reference>
<evidence type="ECO:0000259" key="1">
    <source>
        <dbReference type="Pfam" id="PF07596"/>
    </source>
</evidence>
<organism evidence="2 3">
    <name type="scientific">Bremerella alba</name>
    <dbReference type="NCBI Taxonomy" id="980252"/>
    <lineage>
        <taxon>Bacteria</taxon>
        <taxon>Pseudomonadati</taxon>
        <taxon>Planctomycetota</taxon>
        <taxon>Planctomycetia</taxon>
        <taxon>Pirellulales</taxon>
        <taxon>Pirellulaceae</taxon>
        <taxon>Bremerella</taxon>
    </lineage>
</organism>
<dbReference type="NCBIfam" id="TIGR02532">
    <property type="entry name" value="IV_pilin_GFxxxE"/>
    <property type="match status" value="1"/>
</dbReference>
<evidence type="ECO:0000313" key="3">
    <source>
        <dbReference type="Proteomes" id="UP000551616"/>
    </source>
</evidence>
<dbReference type="InterPro" id="IPR045584">
    <property type="entry name" value="Pilin-like"/>
</dbReference>
<name>A0A7V8V773_9BACT</name>
<dbReference type="Proteomes" id="UP000551616">
    <property type="component" value="Unassembled WGS sequence"/>
</dbReference>
<protein>
    <recommendedName>
        <fullName evidence="1">DUF1559 domain-containing protein</fullName>
    </recommendedName>
</protein>